<feature type="compositionally biased region" description="Basic and acidic residues" evidence="1">
    <location>
        <begin position="1"/>
        <end position="27"/>
    </location>
</feature>
<dbReference type="PANTHER" id="PTHR13309:SF0">
    <property type="entry name" value="FMR1-INTERACTING PROTEIN NUFIP1"/>
    <property type="match status" value="1"/>
</dbReference>
<feature type="region of interest" description="Disordered" evidence="1">
    <location>
        <begin position="1"/>
        <end position="49"/>
    </location>
</feature>
<keyword evidence="3" id="KW-1185">Reference proteome</keyword>
<accession>A0AAV8V9W0</accession>
<dbReference type="GO" id="GO:0005634">
    <property type="term" value="C:nucleus"/>
    <property type="evidence" value="ECO:0007669"/>
    <property type="project" value="TreeGrafter"/>
</dbReference>
<dbReference type="AlphaFoldDB" id="A0AAV8V9W0"/>
<dbReference type="EMBL" id="JANEYG010000235">
    <property type="protein sequence ID" value="KAJ8910909.1"/>
    <property type="molecule type" value="Genomic_DNA"/>
</dbReference>
<name>A0AAV8V9W0_9CUCU</name>
<evidence type="ECO:0000313" key="2">
    <source>
        <dbReference type="EMBL" id="KAJ8910909.1"/>
    </source>
</evidence>
<gene>
    <name evidence="2" type="ORF">NQ315_003963</name>
</gene>
<dbReference type="Proteomes" id="UP001159042">
    <property type="component" value="Unassembled WGS sequence"/>
</dbReference>
<protein>
    <submittedName>
        <fullName evidence="2">Uncharacterized protein</fullName>
    </submittedName>
</protein>
<dbReference type="InterPro" id="IPR039136">
    <property type="entry name" value="NUFIP1-like"/>
</dbReference>
<feature type="compositionally biased region" description="Basic and acidic residues" evidence="1">
    <location>
        <begin position="37"/>
        <end position="49"/>
    </location>
</feature>
<evidence type="ECO:0000256" key="1">
    <source>
        <dbReference type="SAM" id="MobiDB-lite"/>
    </source>
</evidence>
<proteinExistence type="predicted"/>
<organism evidence="2 3">
    <name type="scientific">Exocentrus adspersus</name>
    <dbReference type="NCBI Taxonomy" id="1586481"/>
    <lineage>
        <taxon>Eukaryota</taxon>
        <taxon>Metazoa</taxon>
        <taxon>Ecdysozoa</taxon>
        <taxon>Arthropoda</taxon>
        <taxon>Hexapoda</taxon>
        <taxon>Insecta</taxon>
        <taxon>Pterygota</taxon>
        <taxon>Neoptera</taxon>
        <taxon>Endopterygota</taxon>
        <taxon>Coleoptera</taxon>
        <taxon>Polyphaga</taxon>
        <taxon>Cucujiformia</taxon>
        <taxon>Chrysomeloidea</taxon>
        <taxon>Cerambycidae</taxon>
        <taxon>Lamiinae</taxon>
        <taxon>Acanthocinini</taxon>
        <taxon>Exocentrus</taxon>
    </lineage>
</organism>
<dbReference type="PANTHER" id="PTHR13309">
    <property type="entry name" value="NUCLEAR FRAGILE X MENTAL RETARDATION PROTEIN INTERACTING PROTEIN 1"/>
    <property type="match status" value="1"/>
</dbReference>
<reference evidence="2 3" key="1">
    <citation type="journal article" date="2023" name="Insect Mol. Biol.">
        <title>Genome sequencing provides insights into the evolution of gene families encoding plant cell wall-degrading enzymes in longhorned beetles.</title>
        <authorList>
            <person name="Shin N.R."/>
            <person name="Okamura Y."/>
            <person name="Kirsch R."/>
            <person name="Pauchet Y."/>
        </authorList>
    </citation>
    <scope>NUCLEOTIDE SEQUENCE [LARGE SCALE GENOMIC DNA]</scope>
    <source>
        <strain evidence="2">EAD_L_NR</strain>
    </source>
</reference>
<dbReference type="GO" id="GO:0000492">
    <property type="term" value="P:box C/D snoRNP assembly"/>
    <property type="evidence" value="ECO:0007669"/>
    <property type="project" value="TreeGrafter"/>
</dbReference>
<comment type="caution">
    <text evidence="2">The sequence shown here is derived from an EMBL/GenBank/DDBJ whole genome shotgun (WGS) entry which is preliminary data.</text>
</comment>
<dbReference type="GO" id="GO:0003723">
    <property type="term" value="F:RNA binding"/>
    <property type="evidence" value="ECO:0007669"/>
    <property type="project" value="InterPro"/>
</dbReference>
<sequence length="240" mass="28161">MYKEQEKQLKRGDRISMKKQRFGEKKIKPNRLRRKERNVPKKRSEAKVKQETRFPIVNRKSLVETNREQNNMFPFRGTTSLIEGSNHNEEIDVEKQKYNDSEWSTTACNVIQFNNALSSLMGAYASDDEFDPIDMTEKDNEKKYNNIPDEHVCTSSNDNNEPPTEMKIISATKSSKINESQRQSKRNISIITCTSVKASNFHLKKRKVTLLEKLLKTEIIQERNCILQCIRYVVNKNFFM</sequence>
<evidence type="ECO:0000313" key="3">
    <source>
        <dbReference type="Proteomes" id="UP001159042"/>
    </source>
</evidence>